<dbReference type="PANTHER" id="PTHR43080:SF29">
    <property type="entry name" value="OS02G0818000 PROTEIN"/>
    <property type="match status" value="1"/>
</dbReference>
<keyword evidence="6" id="KW-1185">Reference proteome</keyword>
<name>A0A9W6I600_9ACTN</name>
<reference evidence="5" key="2">
    <citation type="submission" date="2023-01" db="EMBL/GenBank/DDBJ databases">
        <authorList>
            <person name="Sun Q."/>
            <person name="Evtushenko L."/>
        </authorList>
    </citation>
    <scope>NUCLEOTIDE SEQUENCE</scope>
    <source>
        <strain evidence="5">VKM Ac-2007</strain>
    </source>
</reference>
<reference evidence="5" key="1">
    <citation type="journal article" date="2014" name="Int. J. Syst. Evol. Microbiol.">
        <title>Complete genome sequence of Corynebacterium casei LMG S-19264T (=DSM 44701T), isolated from a smear-ripened cheese.</title>
        <authorList>
            <consortium name="US DOE Joint Genome Institute (JGI-PGF)"/>
            <person name="Walter F."/>
            <person name="Albersmeier A."/>
            <person name="Kalinowski J."/>
            <person name="Ruckert C."/>
        </authorList>
    </citation>
    <scope>NUCLEOTIDE SEQUENCE</scope>
    <source>
        <strain evidence="5">VKM Ac-2007</strain>
    </source>
</reference>
<evidence type="ECO:0000256" key="1">
    <source>
        <dbReference type="ARBA" id="ARBA00023122"/>
    </source>
</evidence>
<evidence type="ECO:0000256" key="3">
    <source>
        <dbReference type="SAM" id="MobiDB-lite"/>
    </source>
</evidence>
<organism evidence="5 6">
    <name type="scientific">Streptosporangium carneum</name>
    <dbReference type="NCBI Taxonomy" id="47481"/>
    <lineage>
        <taxon>Bacteria</taxon>
        <taxon>Bacillati</taxon>
        <taxon>Actinomycetota</taxon>
        <taxon>Actinomycetes</taxon>
        <taxon>Streptosporangiales</taxon>
        <taxon>Streptosporangiaceae</taxon>
        <taxon>Streptosporangium</taxon>
    </lineage>
</organism>
<feature type="region of interest" description="Disordered" evidence="3">
    <location>
        <begin position="63"/>
        <end position="85"/>
    </location>
</feature>
<dbReference type="Gene3D" id="3.10.580.10">
    <property type="entry name" value="CBS-domain"/>
    <property type="match status" value="1"/>
</dbReference>
<dbReference type="InterPro" id="IPR051257">
    <property type="entry name" value="Diverse_CBS-Domain"/>
</dbReference>
<dbReference type="RefSeq" id="WP_271221000.1">
    <property type="nucleotide sequence ID" value="NZ_BAAAVD010000037.1"/>
</dbReference>
<dbReference type="InterPro" id="IPR000644">
    <property type="entry name" value="CBS_dom"/>
</dbReference>
<evidence type="ECO:0000256" key="2">
    <source>
        <dbReference type="PROSITE-ProRule" id="PRU00703"/>
    </source>
</evidence>
<protein>
    <recommendedName>
        <fullName evidence="4">CBS domain-containing protein</fullName>
    </recommendedName>
</protein>
<proteinExistence type="predicted"/>
<dbReference type="InterPro" id="IPR046342">
    <property type="entry name" value="CBS_dom_sf"/>
</dbReference>
<feature type="compositionally biased region" description="Basic and acidic residues" evidence="3">
    <location>
        <begin position="72"/>
        <end position="82"/>
    </location>
</feature>
<feature type="domain" description="CBS" evidence="4">
    <location>
        <begin position="9"/>
        <end position="65"/>
    </location>
</feature>
<dbReference type="EMBL" id="BSEV01000017">
    <property type="protein sequence ID" value="GLK12690.1"/>
    <property type="molecule type" value="Genomic_DNA"/>
</dbReference>
<sequence length="226" mass="24508">MTLQVKDVMGLVAIAVRPEATFAELVTTMRRFKVGAVAVIDEEGRPIGVVSQDDLLLKETDTSSGGGLFEGSRQRREHEKARGTTAGQIMTRPALTVTRQTPVREAARLMHANRIGQLPVVDAASGKIAGTVHRADLLKIFNRSVSDIMADVAAAVADLRLDPRTLTITVDAGVVRVGGRLARRSQITPLVEAGRRIEGVVEMEVDAAYDYDDLMRIPLPMSRTIL</sequence>
<dbReference type="SMART" id="SM00116">
    <property type="entry name" value="CBS"/>
    <property type="match status" value="2"/>
</dbReference>
<gene>
    <name evidence="5" type="ORF">GCM10017600_61000</name>
</gene>
<feature type="domain" description="CBS" evidence="4">
    <location>
        <begin position="90"/>
        <end position="148"/>
    </location>
</feature>
<comment type="caution">
    <text evidence="5">The sequence shown here is derived from an EMBL/GenBank/DDBJ whole genome shotgun (WGS) entry which is preliminary data.</text>
</comment>
<dbReference type="SUPFAM" id="SSF54631">
    <property type="entry name" value="CBS-domain pair"/>
    <property type="match status" value="1"/>
</dbReference>
<evidence type="ECO:0000313" key="5">
    <source>
        <dbReference type="EMBL" id="GLK12690.1"/>
    </source>
</evidence>
<dbReference type="Pfam" id="PF00571">
    <property type="entry name" value="CBS"/>
    <property type="match status" value="2"/>
</dbReference>
<keyword evidence="1 2" id="KW-0129">CBS domain</keyword>
<evidence type="ECO:0000259" key="4">
    <source>
        <dbReference type="PROSITE" id="PS51371"/>
    </source>
</evidence>
<dbReference type="Proteomes" id="UP001143474">
    <property type="component" value="Unassembled WGS sequence"/>
</dbReference>
<dbReference type="PROSITE" id="PS51371">
    <property type="entry name" value="CBS"/>
    <property type="match status" value="2"/>
</dbReference>
<dbReference type="PANTHER" id="PTHR43080">
    <property type="entry name" value="CBS DOMAIN-CONTAINING PROTEIN CBSX3, MITOCHONDRIAL"/>
    <property type="match status" value="1"/>
</dbReference>
<evidence type="ECO:0000313" key="6">
    <source>
        <dbReference type="Proteomes" id="UP001143474"/>
    </source>
</evidence>
<dbReference type="AlphaFoldDB" id="A0A9W6I600"/>
<accession>A0A9W6I600</accession>